<dbReference type="EMBL" id="QRHW01000012">
    <property type="protein sequence ID" value="RHG08101.1"/>
    <property type="molecule type" value="Genomic_DNA"/>
</dbReference>
<evidence type="ECO:0000313" key="4">
    <source>
        <dbReference type="Proteomes" id="UP000284112"/>
    </source>
</evidence>
<dbReference type="InterPro" id="IPR035901">
    <property type="entry name" value="GIY-YIG_endonuc_sf"/>
</dbReference>
<dbReference type="Proteomes" id="UP000284112">
    <property type="component" value="Unassembled WGS sequence"/>
</dbReference>
<dbReference type="AlphaFoldDB" id="A0A414S1T3"/>
<comment type="caution">
    <text evidence="3">The sequence shown here is derived from an EMBL/GenBank/DDBJ whole genome shotgun (WGS) entry which is preliminary data.</text>
</comment>
<dbReference type="Gene3D" id="3.40.1440.10">
    <property type="entry name" value="GIY-YIG endonuclease"/>
    <property type="match status" value="1"/>
</dbReference>
<dbReference type="PROSITE" id="PS50164">
    <property type="entry name" value="GIY_YIG"/>
    <property type="match status" value="1"/>
</dbReference>
<dbReference type="SMART" id="SM00465">
    <property type="entry name" value="GIYc"/>
    <property type="match status" value="1"/>
</dbReference>
<dbReference type="CDD" id="cd10456">
    <property type="entry name" value="GIY-YIG_UPF0213"/>
    <property type="match status" value="1"/>
</dbReference>
<protein>
    <submittedName>
        <fullName evidence="3">GIY-YIG nuclease family protein</fullName>
    </submittedName>
</protein>
<dbReference type="PANTHER" id="PTHR34477:SF1">
    <property type="entry name" value="UPF0213 PROTEIN YHBQ"/>
    <property type="match status" value="1"/>
</dbReference>
<reference evidence="3 4" key="1">
    <citation type="submission" date="2018-08" db="EMBL/GenBank/DDBJ databases">
        <title>A genome reference for cultivated species of the human gut microbiota.</title>
        <authorList>
            <person name="Zou Y."/>
            <person name="Xue W."/>
            <person name="Luo G."/>
        </authorList>
    </citation>
    <scope>NUCLEOTIDE SEQUENCE [LARGE SCALE GENOMIC DNA]</scope>
    <source>
        <strain evidence="3 4">AM23-13</strain>
    </source>
</reference>
<dbReference type="PANTHER" id="PTHR34477">
    <property type="entry name" value="UPF0213 PROTEIN YHBQ"/>
    <property type="match status" value="1"/>
</dbReference>
<gene>
    <name evidence="3" type="ORF">DW641_08555</name>
</gene>
<proteinExistence type="inferred from homology"/>
<comment type="similarity">
    <text evidence="1">Belongs to the UPF0213 family.</text>
</comment>
<evidence type="ECO:0000313" key="3">
    <source>
        <dbReference type="EMBL" id="RHG08101.1"/>
    </source>
</evidence>
<feature type="domain" description="GIY-YIG" evidence="2">
    <location>
        <begin position="1"/>
        <end position="75"/>
    </location>
</feature>
<dbReference type="InterPro" id="IPR050190">
    <property type="entry name" value="UPF0213_domain"/>
</dbReference>
<dbReference type="RefSeq" id="WP_118309645.1">
    <property type="nucleotide sequence ID" value="NZ_QRHW01000012.1"/>
</dbReference>
<accession>A0A414S1T3</accession>
<evidence type="ECO:0000259" key="2">
    <source>
        <dbReference type="PROSITE" id="PS50164"/>
    </source>
</evidence>
<evidence type="ECO:0000256" key="1">
    <source>
        <dbReference type="ARBA" id="ARBA00007435"/>
    </source>
</evidence>
<dbReference type="InterPro" id="IPR000305">
    <property type="entry name" value="GIY-YIG_endonuc"/>
</dbReference>
<name>A0A414S1T3_9FIRM</name>
<dbReference type="Pfam" id="PF01541">
    <property type="entry name" value="GIY-YIG"/>
    <property type="match status" value="1"/>
</dbReference>
<dbReference type="SUPFAM" id="SSF82771">
    <property type="entry name" value="GIY-YIG endonuclease"/>
    <property type="match status" value="1"/>
</dbReference>
<organism evidence="3 4">
    <name type="scientific">Dorea longicatena</name>
    <dbReference type="NCBI Taxonomy" id="88431"/>
    <lineage>
        <taxon>Bacteria</taxon>
        <taxon>Bacillati</taxon>
        <taxon>Bacillota</taxon>
        <taxon>Clostridia</taxon>
        <taxon>Lachnospirales</taxon>
        <taxon>Lachnospiraceae</taxon>
        <taxon>Dorea</taxon>
    </lineage>
</organism>
<sequence>MNYTYIIKCADSTLYTGWTNDLDKRIKAHNSGKGAKYTKTRRPVKLVYYEEHETKNEAMSREYAIKQLTRREKELLIKGNGSLPKRQKISQNK</sequence>